<proteinExistence type="predicted"/>
<dbReference type="OrthoDB" id="9953624at2"/>
<sequence length="135" mass="14829">MKDLSSLIPRHHHISVGIASEAEIARIMVDVIEEPPISDLNLWRLIAIRGRDEAGKPVVSLRCLGFAYGDFAEPWITSDVLAIARDFSAIRTRRRVYSLGRPAASGAEIHPRLVGLAKQALASWGFSEALGRSDQ</sequence>
<dbReference type="EMBL" id="PDKW01000036">
    <property type="protein sequence ID" value="PGH59226.1"/>
    <property type="molecule type" value="Genomic_DNA"/>
</dbReference>
<organism evidence="1 2">
    <name type="scientific">Azospirillum palustre</name>
    <dbReference type="NCBI Taxonomy" id="2044885"/>
    <lineage>
        <taxon>Bacteria</taxon>
        <taxon>Pseudomonadati</taxon>
        <taxon>Pseudomonadota</taxon>
        <taxon>Alphaproteobacteria</taxon>
        <taxon>Rhodospirillales</taxon>
        <taxon>Azospirillaceae</taxon>
        <taxon>Azospirillum</taxon>
    </lineage>
</organism>
<comment type="caution">
    <text evidence="1">The sequence shown here is derived from an EMBL/GenBank/DDBJ whole genome shotgun (WGS) entry which is preliminary data.</text>
</comment>
<dbReference type="RefSeq" id="WP_098734578.1">
    <property type="nucleotide sequence ID" value="NZ_PDKW01000036.1"/>
</dbReference>
<evidence type="ECO:0000313" key="1">
    <source>
        <dbReference type="EMBL" id="PGH59226.1"/>
    </source>
</evidence>
<protein>
    <submittedName>
        <fullName evidence="1">Uncharacterized protein</fullName>
    </submittedName>
</protein>
<keyword evidence="2" id="KW-1185">Reference proteome</keyword>
<dbReference type="Proteomes" id="UP000225379">
    <property type="component" value="Unassembled WGS sequence"/>
</dbReference>
<accession>A0A2B8BKA7</accession>
<dbReference type="AlphaFoldDB" id="A0A2B8BKA7"/>
<reference evidence="2" key="1">
    <citation type="submission" date="2017-10" db="EMBL/GenBank/DDBJ databases">
        <authorList>
            <person name="Kravchenko I.K."/>
            <person name="Grouzdev D.S."/>
        </authorList>
    </citation>
    <scope>NUCLEOTIDE SEQUENCE [LARGE SCALE GENOMIC DNA]</scope>
    <source>
        <strain evidence="2">B2</strain>
    </source>
</reference>
<gene>
    <name evidence="1" type="ORF">CRT60_00915</name>
</gene>
<name>A0A2B8BKA7_9PROT</name>
<evidence type="ECO:0000313" key="2">
    <source>
        <dbReference type="Proteomes" id="UP000225379"/>
    </source>
</evidence>